<keyword evidence="4" id="KW-0233">DNA recombination</keyword>
<proteinExistence type="inferred from homology"/>
<dbReference type="CDD" id="cd00397">
    <property type="entry name" value="DNA_BRE_C"/>
    <property type="match status" value="1"/>
</dbReference>
<dbReference type="InterPro" id="IPR050090">
    <property type="entry name" value="Tyrosine_recombinase_XerCD"/>
</dbReference>
<sequence length="194" mass="21280">MAGRQAKLISETMLRRALRRISRRQTADRDRVMLLLSVRAGLRACEIAGLDWSMVLQPNGRVGRVLNIHDRIAKKGGGRRIPVHDDLFCALRAYAGTTDISGPLLPSLRTGKHLRANSVVNWFATLYAEIGATGCSSHSGRRTFITAAARNAHRTGASLRDVQLLAGHRSIEVTQGYIDGDSDAQRRLIGVMGR</sequence>
<evidence type="ECO:0000256" key="2">
    <source>
        <dbReference type="ARBA" id="ARBA00022908"/>
    </source>
</evidence>
<evidence type="ECO:0000313" key="7">
    <source>
        <dbReference type="Proteomes" id="UP000031166"/>
    </source>
</evidence>
<dbReference type="PROSITE" id="PS51898">
    <property type="entry name" value="TYR_RECOMBINASE"/>
    <property type="match status" value="1"/>
</dbReference>
<protein>
    <submittedName>
        <fullName evidence="6">Integrase</fullName>
    </submittedName>
</protein>
<comment type="caution">
    <text evidence="6">The sequence shown here is derived from an EMBL/GenBank/DDBJ whole genome shotgun (WGS) entry which is preliminary data.</text>
</comment>
<feature type="domain" description="Tyr recombinase" evidence="5">
    <location>
        <begin position="4"/>
        <end position="190"/>
    </location>
</feature>
<keyword evidence="3" id="KW-0238">DNA-binding</keyword>
<dbReference type="Pfam" id="PF00589">
    <property type="entry name" value="Phage_integrase"/>
    <property type="match status" value="1"/>
</dbReference>
<dbReference type="AlphaFoldDB" id="A0A0B4CIB5"/>
<evidence type="ECO:0000256" key="4">
    <source>
        <dbReference type="ARBA" id="ARBA00023172"/>
    </source>
</evidence>
<dbReference type="Proteomes" id="UP000031166">
    <property type="component" value="Unassembled WGS sequence"/>
</dbReference>
<evidence type="ECO:0000256" key="3">
    <source>
        <dbReference type="ARBA" id="ARBA00023125"/>
    </source>
</evidence>
<comment type="similarity">
    <text evidence="1">Belongs to the 'phage' integrase family.</text>
</comment>
<dbReference type="GO" id="GO:0006310">
    <property type="term" value="P:DNA recombination"/>
    <property type="evidence" value="ECO:0007669"/>
    <property type="project" value="UniProtKB-KW"/>
</dbReference>
<reference evidence="6 7" key="1">
    <citation type="submission" date="2014-12" db="EMBL/GenBank/DDBJ databases">
        <title>Genome sequencing of Brevundimonas nasdae TPW30.</title>
        <authorList>
            <person name="Tan P.W."/>
            <person name="Chan K.-G."/>
        </authorList>
    </citation>
    <scope>NUCLEOTIDE SEQUENCE [LARGE SCALE GENOMIC DNA]</scope>
    <source>
        <strain evidence="6 7">TPW30</strain>
    </source>
</reference>
<keyword evidence="2" id="KW-0229">DNA integration</keyword>
<evidence type="ECO:0000256" key="1">
    <source>
        <dbReference type="ARBA" id="ARBA00008857"/>
    </source>
</evidence>
<name>A0A0B4CIB5_9CAUL</name>
<dbReference type="InterPro" id="IPR002104">
    <property type="entry name" value="Integrase_catalytic"/>
</dbReference>
<dbReference type="Gene3D" id="1.10.443.10">
    <property type="entry name" value="Intergrase catalytic core"/>
    <property type="match status" value="1"/>
</dbReference>
<dbReference type="EMBL" id="JWSY01000001">
    <property type="protein sequence ID" value="KIC61014.1"/>
    <property type="molecule type" value="Genomic_DNA"/>
</dbReference>
<evidence type="ECO:0000313" key="6">
    <source>
        <dbReference type="EMBL" id="KIC61014.1"/>
    </source>
</evidence>
<accession>A0A0B4CIB5</accession>
<dbReference type="PANTHER" id="PTHR30349">
    <property type="entry name" value="PHAGE INTEGRASE-RELATED"/>
    <property type="match status" value="1"/>
</dbReference>
<dbReference type="GO" id="GO:0003677">
    <property type="term" value="F:DNA binding"/>
    <property type="evidence" value="ECO:0007669"/>
    <property type="project" value="UniProtKB-KW"/>
</dbReference>
<organism evidence="6 7">
    <name type="scientific">Brevundimonas nasdae</name>
    <dbReference type="NCBI Taxonomy" id="172043"/>
    <lineage>
        <taxon>Bacteria</taxon>
        <taxon>Pseudomonadati</taxon>
        <taxon>Pseudomonadota</taxon>
        <taxon>Alphaproteobacteria</taxon>
        <taxon>Caulobacterales</taxon>
        <taxon>Caulobacteraceae</taxon>
        <taxon>Brevundimonas</taxon>
    </lineage>
</organism>
<dbReference type="InterPro" id="IPR013762">
    <property type="entry name" value="Integrase-like_cat_sf"/>
</dbReference>
<dbReference type="PANTHER" id="PTHR30349:SF41">
    <property type="entry name" value="INTEGRASE_RECOMBINASE PROTEIN MJ0367-RELATED"/>
    <property type="match status" value="1"/>
</dbReference>
<dbReference type="STRING" id="172043.RM53_00035"/>
<dbReference type="SUPFAM" id="SSF56349">
    <property type="entry name" value="DNA breaking-rejoining enzymes"/>
    <property type="match status" value="1"/>
</dbReference>
<gene>
    <name evidence="6" type="ORF">RM53_00035</name>
</gene>
<dbReference type="GO" id="GO:0015074">
    <property type="term" value="P:DNA integration"/>
    <property type="evidence" value="ECO:0007669"/>
    <property type="project" value="UniProtKB-KW"/>
</dbReference>
<evidence type="ECO:0000259" key="5">
    <source>
        <dbReference type="PROSITE" id="PS51898"/>
    </source>
</evidence>
<dbReference type="RefSeq" id="WP_039243596.1">
    <property type="nucleotide sequence ID" value="NZ_JWSY01000001.1"/>
</dbReference>
<dbReference type="InterPro" id="IPR011010">
    <property type="entry name" value="DNA_brk_join_enz"/>
</dbReference>